<dbReference type="GO" id="GO:0000287">
    <property type="term" value="F:magnesium ion binding"/>
    <property type="evidence" value="ECO:0007669"/>
    <property type="project" value="UniProtKB-UniRule"/>
</dbReference>
<dbReference type="STRING" id="1435377.SUSAZ_03395"/>
<comment type="similarity">
    <text evidence="2">Belongs to the UPP synthase family.</text>
</comment>
<dbReference type="PROSITE" id="PS01066">
    <property type="entry name" value="UPP_SYNTHASE"/>
    <property type="match status" value="1"/>
</dbReference>
<feature type="binding site" evidence="2">
    <location>
        <position position="230"/>
    </location>
    <ligand>
        <name>Mg(2+)</name>
        <dbReference type="ChEBI" id="CHEBI:18420"/>
    </ligand>
</feature>
<feature type="binding site" evidence="2">
    <location>
        <position position="40"/>
    </location>
    <ligand>
        <name>Mg(2+)</name>
        <dbReference type="ChEBI" id="CHEBI:18420"/>
    </ligand>
</feature>
<comment type="function">
    <text evidence="2">Catalyzes the sequential condensation of isopentenyl diphosphate (IPP) with geranylgeranyl diphosphate (GGPP) to yield (2Z,6Z,10Z,14Z,18Z,22Z,26Z,30E,34E,38E)-undecaprenyl diphosphate (tritrans,heptacis-UPP). It is probably the precursor of glycosyl carrier lipids.</text>
</comment>
<dbReference type="Pfam" id="PF01255">
    <property type="entry name" value="Prenyltransf"/>
    <property type="match status" value="1"/>
</dbReference>
<dbReference type="GO" id="GO:0045547">
    <property type="term" value="F:ditrans,polycis-polyprenyl diphosphate synthase [(2E,6E)-farnesyl diphosphate specific] activity"/>
    <property type="evidence" value="ECO:0007669"/>
    <property type="project" value="TreeGrafter"/>
</dbReference>
<feature type="active site" description="Proton acceptor" evidence="2">
    <location>
        <position position="88"/>
    </location>
</feature>
<evidence type="ECO:0000313" key="5">
    <source>
        <dbReference type="Proteomes" id="UP000060043"/>
    </source>
</evidence>
<dbReference type="SMR" id="A0A0U3H9P1"/>
<sequence>MAKDVITRALLRPIYKIYEKILWSQIKDGPFPFHVGIIPDGNRRWARNNRLPLDQGYYTGYVKLRDVLTWILEIGISTVTVFALSAENCEKRTQQELSMIFKYLKIGLDELLTSDLVHKYQVRVKAIGMLDKLPEDLKKLVVDLESTTEKYNKKKLILAICYGGRQEILDAIRKIMNDYKLGIIDSKSIDESTFRKYLYDQELSDIDLLIRSSGEIRISNFLLWHLAYSELFFVDVYWPDFRKIDLWRAIRSFQKRKRNFGA</sequence>
<dbReference type="OMA" id="FDRRDLW"/>
<feature type="binding site" evidence="2">
    <location>
        <begin position="217"/>
        <end position="219"/>
    </location>
    <ligand>
        <name>substrate</name>
    </ligand>
</feature>
<dbReference type="EC" id="2.5.1.89" evidence="2"/>
<dbReference type="PANTHER" id="PTHR10291">
    <property type="entry name" value="DEHYDRODOLICHYL DIPHOSPHATE SYNTHASE FAMILY MEMBER"/>
    <property type="match status" value="1"/>
</dbReference>
<organism evidence="4 5">
    <name type="scientific">Sulfolobus acidocaldarius</name>
    <dbReference type="NCBI Taxonomy" id="2285"/>
    <lineage>
        <taxon>Archaea</taxon>
        <taxon>Thermoproteota</taxon>
        <taxon>Thermoprotei</taxon>
        <taxon>Sulfolobales</taxon>
        <taxon>Sulfolobaceae</taxon>
        <taxon>Sulfolobus</taxon>
    </lineage>
</organism>
<comment type="caution">
    <text evidence="2">Lacks conserved residue(s) required for the propagation of feature annotation.</text>
</comment>
<dbReference type="RefSeq" id="WP_011277635.1">
    <property type="nucleotide sequence ID" value="NZ_BHWZ01000001.1"/>
</dbReference>
<feature type="binding site" evidence="2">
    <location>
        <begin position="41"/>
        <end position="44"/>
    </location>
    <ligand>
        <name>substrate</name>
    </ligand>
</feature>
<feature type="active site" evidence="2">
    <location>
        <position position="40"/>
    </location>
</feature>
<reference evidence="5 6" key="1">
    <citation type="submission" date="2015-12" db="EMBL/GenBank/DDBJ databases">
        <title>A stable core within a dynamic pangenome in Sulfolobus acidocaldarius.</title>
        <authorList>
            <person name="Anderson R."/>
            <person name="Kouris A."/>
            <person name="Seward C."/>
            <person name="Campbell K."/>
            <person name="Whitaker R."/>
        </authorList>
    </citation>
    <scope>NUCLEOTIDE SEQUENCE [LARGE SCALE GENOMIC DNA]</scope>
    <source>
        <strain evidence="3 6">GG12-C01-09</strain>
        <strain evidence="4 5">NG05B_CO5_07</strain>
    </source>
</reference>
<keyword evidence="2" id="KW-0460">Magnesium</keyword>
<keyword evidence="1 2" id="KW-0808">Transferase</keyword>
<dbReference type="EMBL" id="CP013694">
    <property type="protein sequence ID" value="ALU28953.1"/>
    <property type="molecule type" value="Genomic_DNA"/>
</dbReference>
<dbReference type="NCBIfam" id="TIGR00055">
    <property type="entry name" value="uppS"/>
    <property type="match status" value="1"/>
</dbReference>
<dbReference type="SUPFAM" id="SSF64005">
    <property type="entry name" value="Undecaprenyl diphosphate synthase"/>
    <property type="match status" value="1"/>
</dbReference>
<evidence type="ECO:0000256" key="1">
    <source>
        <dbReference type="ARBA" id="ARBA00022679"/>
    </source>
</evidence>
<feature type="binding site" evidence="2">
    <location>
        <begin position="85"/>
        <end position="87"/>
    </location>
    <ligand>
        <name>substrate</name>
    </ligand>
</feature>
<comment type="catalytic activity">
    <reaction evidence="2">
        <text>geranylgeranyl diphosphate + 7 isopentenyl diphosphate = tri-trans,hepta-cis-undecaprenyl diphosphate + 7 diphosphate</text>
        <dbReference type="Rhea" id="RHEA:27622"/>
        <dbReference type="ChEBI" id="CHEBI:33019"/>
        <dbReference type="ChEBI" id="CHEBI:57533"/>
        <dbReference type="ChEBI" id="CHEBI:60388"/>
        <dbReference type="ChEBI" id="CHEBI:128769"/>
        <dbReference type="EC" id="2.5.1.89"/>
    </reaction>
</comment>
<dbReference type="GO" id="GO:0016094">
    <property type="term" value="P:polyprenol biosynthetic process"/>
    <property type="evidence" value="ECO:0007669"/>
    <property type="project" value="TreeGrafter"/>
</dbReference>
<dbReference type="GeneID" id="78441104"/>
<dbReference type="InterPro" id="IPR001441">
    <property type="entry name" value="UPP_synth-like"/>
</dbReference>
<dbReference type="Gene3D" id="3.40.1180.10">
    <property type="entry name" value="Decaprenyl diphosphate synthase-like"/>
    <property type="match status" value="1"/>
</dbReference>
<dbReference type="EMBL" id="CP013695">
    <property type="protein sequence ID" value="ALU31679.1"/>
    <property type="molecule type" value="Genomic_DNA"/>
</dbReference>
<evidence type="ECO:0000313" key="3">
    <source>
        <dbReference type="EMBL" id="ALU28953.1"/>
    </source>
</evidence>
<name>A0A0U3H9P1_9CREN</name>
<dbReference type="AlphaFoldDB" id="A0A0U3H9P1"/>
<dbReference type="InterPro" id="IPR036424">
    <property type="entry name" value="UPP_synth-like_sf"/>
</dbReference>
<proteinExistence type="inferred from homology"/>
<dbReference type="GeneID" id="14551275"/>
<dbReference type="PANTHER" id="PTHR10291:SF43">
    <property type="entry name" value="DEHYDRODOLICHYL DIPHOSPHATE SYNTHASE COMPLEX SUBUNIT DHDDS"/>
    <property type="match status" value="1"/>
</dbReference>
<dbReference type="Proteomes" id="UP000060043">
    <property type="component" value="Chromosome"/>
</dbReference>
<dbReference type="PaxDb" id="1435377-SUSAZ_03395"/>
<accession>A0A0U3H9P1</accession>
<dbReference type="OrthoDB" id="8293at2157"/>
<comment type="cofactor">
    <cofactor evidence="2">
        <name>Mg(2+)</name>
        <dbReference type="ChEBI" id="CHEBI:18420"/>
    </cofactor>
    <text evidence="2">Binds 2 magnesium ions per subunit.</text>
</comment>
<gene>
    <name evidence="2" type="primary">uppS</name>
    <name evidence="3" type="ORF">ATY89_02625</name>
    <name evidence="4" type="ORF">ATZ20_05650</name>
</gene>
<dbReference type="Proteomes" id="UP000065473">
    <property type="component" value="Chromosome"/>
</dbReference>
<evidence type="ECO:0000256" key="2">
    <source>
        <dbReference type="HAMAP-Rule" id="MF_01139"/>
    </source>
</evidence>
<evidence type="ECO:0000313" key="6">
    <source>
        <dbReference type="Proteomes" id="UP000065473"/>
    </source>
</evidence>
<dbReference type="HAMAP" id="MF_01139">
    <property type="entry name" value="ISPT"/>
    <property type="match status" value="1"/>
</dbReference>
<comment type="subunit">
    <text evidence="2">Homodimer.</text>
</comment>
<dbReference type="InterPro" id="IPR018520">
    <property type="entry name" value="UPP_synth-like_CS"/>
</dbReference>
<evidence type="ECO:0000313" key="4">
    <source>
        <dbReference type="EMBL" id="ALU31679.1"/>
    </source>
</evidence>
<dbReference type="CDD" id="cd00475">
    <property type="entry name" value="Cis_IPPS"/>
    <property type="match status" value="1"/>
</dbReference>
<feature type="binding site" evidence="2">
    <location>
        <position position="92"/>
    </location>
    <ligand>
        <name>substrate</name>
    </ligand>
</feature>
<protein>
    <recommendedName>
        <fullName evidence="2">Tritrans,polycis-undecaprenyl-diphosphate synthase (geranylgeranyl-diphosphate specific)</fullName>
        <ecNumber evidence="2">2.5.1.89</ecNumber>
    </recommendedName>
    <alternativeName>
        <fullName evidence="2">Undecaprenyl diphosphate synthase</fullName>
        <shortName evidence="2">UDS</shortName>
    </alternativeName>
    <alternativeName>
        <fullName evidence="2">Undecaprenyl pyrophosphate synthase</fullName>
        <shortName evidence="2">UPP synthase</shortName>
    </alternativeName>
</protein>
<keyword evidence="2" id="KW-0479">Metal-binding</keyword>
<feature type="binding site" evidence="2">
    <location>
        <position position="211"/>
    </location>
    <ligand>
        <name>substrate</name>
    </ligand>
</feature>
<feature type="binding site" evidence="2">
    <location>
        <position position="45"/>
    </location>
    <ligand>
        <name>substrate</name>
    </ligand>
</feature>